<accession>A0A9Q1HED8</accession>
<keyword evidence="2" id="KW-1185">Reference proteome</keyword>
<comment type="caution">
    <text evidence="1">The sequence shown here is derived from an EMBL/GenBank/DDBJ whole genome shotgun (WGS) entry which is preliminary data.</text>
</comment>
<reference evidence="1" key="1">
    <citation type="submission" date="2021-10" db="EMBL/GenBank/DDBJ databases">
        <title>Tropical sea cucumber genome reveals ecological adaptation and Cuvierian tubules defense mechanism.</title>
        <authorList>
            <person name="Chen T."/>
        </authorList>
    </citation>
    <scope>NUCLEOTIDE SEQUENCE</scope>
    <source>
        <strain evidence="1">Nanhai2018</strain>
        <tissue evidence="1">Muscle</tissue>
    </source>
</reference>
<organism evidence="1 2">
    <name type="scientific">Holothuria leucospilota</name>
    <name type="common">Black long sea cucumber</name>
    <name type="synonym">Mertensiothuria leucospilota</name>
    <dbReference type="NCBI Taxonomy" id="206669"/>
    <lineage>
        <taxon>Eukaryota</taxon>
        <taxon>Metazoa</taxon>
        <taxon>Echinodermata</taxon>
        <taxon>Eleutherozoa</taxon>
        <taxon>Echinozoa</taxon>
        <taxon>Holothuroidea</taxon>
        <taxon>Aspidochirotacea</taxon>
        <taxon>Aspidochirotida</taxon>
        <taxon>Holothuriidae</taxon>
        <taxon>Holothuria</taxon>
    </lineage>
</organism>
<protein>
    <submittedName>
        <fullName evidence="1">Uncharacterized protein</fullName>
    </submittedName>
</protein>
<dbReference type="EMBL" id="JAIZAY010000004">
    <property type="protein sequence ID" value="KAJ8042900.1"/>
    <property type="molecule type" value="Genomic_DNA"/>
</dbReference>
<dbReference type="AlphaFoldDB" id="A0A9Q1HED8"/>
<gene>
    <name evidence="1" type="ORF">HOLleu_09781</name>
</gene>
<evidence type="ECO:0000313" key="1">
    <source>
        <dbReference type="EMBL" id="KAJ8042900.1"/>
    </source>
</evidence>
<name>A0A9Q1HED8_HOLLE</name>
<evidence type="ECO:0000313" key="2">
    <source>
        <dbReference type="Proteomes" id="UP001152320"/>
    </source>
</evidence>
<proteinExistence type="predicted"/>
<sequence length="61" mass="6906">MGGARQTIPEAFGVVPHQIPCGTNHRRRSYRGAGGCISQRKISVKIRAVCREFFRHLLKEQ</sequence>
<dbReference type="Proteomes" id="UP001152320">
    <property type="component" value="Chromosome 4"/>
</dbReference>